<keyword evidence="2" id="KW-1185">Reference proteome</keyword>
<dbReference type="EMBL" id="JAUSWA010000024">
    <property type="protein sequence ID" value="MDQ0495607.1"/>
    <property type="molecule type" value="Genomic_DNA"/>
</dbReference>
<gene>
    <name evidence="1" type="ORF">QOZ95_003788</name>
</gene>
<name>A0ABU0L1P2_9BACL</name>
<organism evidence="1 2">
    <name type="scientific">Paenibacillus brasilensis</name>
    <dbReference type="NCBI Taxonomy" id="128574"/>
    <lineage>
        <taxon>Bacteria</taxon>
        <taxon>Bacillati</taxon>
        <taxon>Bacillota</taxon>
        <taxon>Bacilli</taxon>
        <taxon>Bacillales</taxon>
        <taxon>Paenibacillaceae</taxon>
        <taxon>Paenibacillus</taxon>
    </lineage>
</organism>
<sequence length="48" mass="5312">MPYDFLQYKGLGGKCSGNEKVVKQGEDLFLLSGYLYVFQKKGIHALGA</sequence>
<reference evidence="1 2" key="1">
    <citation type="submission" date="2023-07" db="EMBL/GenBank/DDBJ databases">
        <title>Genomic Encyclopedia of Type Strains, Phase IV (KMG-IV): sequencing the most valuable type-strain genomes for metagenomic binning, comparative biology and taxonomic classification.</title>
        <authorList>
            <person name="Goeker M."/>
        </authorList>
    </citation>
    <scope>NUCLEOTIDE SEQUENCE [LARGE SCALE GENOMIC DNA]</scope>
    <source>
        <strain evidence="1 2">DSM 14914</strain>
    </source>
</reference>
<proteinExistence type="predicted"/>
<evidence type="ECO:0000313" key="2">
    <source>
        <dbReference type="Proteomes" id="UP001242811"/>
    </source>
</evidence>
<protein>
    <submittedName>
        <fullName evidence="1">Uncharacterized protein</fullName>
    </submittedName>
</protein>
<evidence type="ECO:0000313" key="1">
    <source>
        <dbReference type="EMBL" id="MDQ0495607.1"/>
    </source>
</evidence>
<dbReference type="Proteomes" id="UP001242811">
    <property type="component" value="Unassembled WGS sequence"/>
</dbReference>
<comment type="caution">
    <text evidence="1">The sequence shown here is derived from an EMBL/GenBank/DDBJ whole genome shotgun (WGS) entry which is preliminary data.</text>
</comment>
<accession>A0ABU0L1P2</accession>